<evidence type="ECO:0000313" key="3">
    <source>
        <dbReference type="Proteomes" id="UP000838308"/>
    </source>
</evidence>
<feature type="coiled-coil region" evidence="1">
    <location>
        <begin position="108"/>
        <end position="143"/>
    </location>
</feature>
<proteinExistence type="predicted"/>
<keyword evidence="1" id="KW-0175">Coiled coil</keyword>
<organism evidence="2 3">
    <name type="scientific">Neobacillus rhizosphaerae</name>
    <dbReference type="NCBI Taxonomy" id="2880965"/>
    <lineage>
        <taxon>Bacteria</taxon>
        <taxon>Bacillati</taxon>
        <taxon>Bacillota</taxon>
        <taxon>Bacilli</taxon>
        <taxon>Bacillales</taxon>
        <taxon>Bacillaceae</taxon>
        <taxon>Neobacillus</taxon>
    </lineage>
</organism>
<dbReference type="Proteomes" id="UP000838308">
    <property type="component" value="Unassembled WGS sequence"/>
</dbReference>
<gene>
    <name evidence="2" type="ORF">BACCIP111895_00561</name>
</gene>
<dbReference type="EMBL" id="CALBWS010000002">
    <property type="protein sequence ID" value="CAH2713426.1"/>
    <property type="molecule type" value="Genomic_DNA"/>
</dbReference>
<reference evidence="2" key="1">
    <citation type="submission" date="2022-04" db="EMBL/GenBank/DDBJ databases">
        <authorList>
            <person name="Criscuolo A."/>
        </authorList>
    </citation>
    <scope>NUCLEOTIDE SEQUENCE</scope>
    <source>
        <strain evidence="2">CIP111895</strain>
    </source>
</reference>
<keyword evidence="3" id="KW-1185">Reference proteome</keyword>
<comment type="caution">
    <text evidence="2">The sequence shown here is derived from an EMBL/GenBank/DDBJ whole genome shotgun (WGS) entry which is preliminary data.</text>
</comment>
<evidence type="ECO:0000256" key="1">
    <source>
        <dbReference type="SAM" id="Coils"/>
    </source>
</evidence>
<dbReference type="RefSeq" id="WP_248733777.1">
    <property type="nucleotide sequence ID" value="NZ_CALBWS010000002.1"/>
</dbReference>
<protein>
    <submittedName>
        <fullName evidence="2">Uncharacterized protein</fullName>
    </submittedName>
</protein>
<accession>A0ABM9ELG3</accession>
<evidence type="ECO:0000313" key="2">
    <source>
        <dbReference type="EMBL" id="CAH2713426.1"/>
    </source>
</evidence>
<name>A0ABM9ELG3_9BACI</name>
<sequence>MESNREDPVTYYKELEAEINKRIHASTNCRSFTLAFGQALEAHLKRARIHKRLTTRWLNRLELPNKDEIAAIAVRMVDYQEKLDLLDETIYTINQRQRKNQSQLRLLRKSTKILLAVLENEIREIQDDKLKTLEKELTELKQLFHTEFNWDEMNND</sequence>